<dbReference type="PROSITE" id="PS50893">
    <property type="entry name" value="ABC_TRANSPORTER_2"/>
    <property type="match status" value="1"/>
</dbReference>
<dbReference type="CDD" id="cd07346">
    <property type="entry name" value="ABC_6TM_exporters"/>
    <property type="match status" value="1"/>
</dbReference>
<keyword evidence="9" id="KW-1185">Reference proteome</keyword>
<feature type="domain" description="ABC transmembrane type-1" evidence="7">
    <location>
        <begin position="17"/>
        <end position="296"/>
    </location>
</feature>
<dbReference type="InterPro" id="IPR003439">
    <property type="entry name" value="ABC_transporter-like_ATP-bd"/>
</dbReference>
<comment type="subcellular location">
    <subcellularLocation>
        <location evidence="1">Membrane</location>
        <topology evidence="1">Multi-pass membrane protein</topology>
    </subcellularLocation>
</comment>
<dbReference type="GO" id="GO:0005524">
    <property type="term" value="F:ATP binding"/>
    <property type="evidence" value="ECO:0007669"/>
    <property type="project" value="UniProtKB-KW"/>
</dbReference>
<feature type="transmembrane region" description="Helical" evidence="5">
    <location>
        <begin position="14"/>
        <end position="33"/>
    </location>
</feature>
<reference evidence="8 9" key="1">
    <citation type="submission" date="2023-11" db="EMBL/GenBank/DDBJ databases">
        <title>Draft genome sequence of a psychrophilic Clostridium strain from permafrost water brine.</title>
        <authorList>
            <person name="Shcherbakova V.A."/>
            <person name="Trubitsyn V.E."/>
            <person name="Zakharyuk A.G."/>
        </authorList>
    </citation>
    <scope>NUCLEOTIDE SEQUENCE [LARGE SCALE GENOMIC DNA]</scope>
    <source>
        <strain evidence="8 9">14F</strain>
    </source>
</reference>
<feature type="transmembrane region" description="Helical" evidence="5">
    <location>
        <begin position="53"/>
        <end position="75"/>
    </location>
</feature>
<dbReference type="InterPro" id="IPR039421">
    <property type="entry name" value="Type_1_exporter"/>
</dbReference>
<dbReference type="PANTHER" id="PTHR24221:SF654">
    <property type="entry name" value="ATP-BINDING CASSETTE SUB-FAMILY B MEMBER 6"/>
    <property type="match status" value="1"/>
</dbReference>
<evidence type="ECO:0000259" key="6">
    <source>
        <dbReference type="PROSITE" id="PS50893"/>
    </source>
</evidence>
<accession>A0ABU7USU7</accession>
<evidence type="ECO:0000313" key="9">
    <source>
        <dbReference type="Proteomes" id="UP001498469"/>
    </source>
</evidence>
<feature type="domain" description="ABC transporter" evidence="6">
    <location>
        <begin position="327"/>
        <end position="565"/>
    </location>
</feature>
<dbReference type="Pfam" id="PF00005">
    <property type="entry name" value="ABC_tran"/>
    <property type="match status" value="1"/>
</dbReference>
<protein>
    <submittedName>
        <fullName evidence="8">ABC transporter ATP-binding protein</fullName>
    </submittedName>
</protein>
<dbReference type="Pfam" id="PF00664">
    <property type="entry name" value="ABC_membrane"/>
    <property type="match status" value="1"/>
</dbReference>
<keyword evidence="8" id="KW-0547">Nucleotide-binding</keyword>
<evidence type="ECO:0000313" key="8">
    <source>
        <dbReference type="EMBL" id="MEF2114044.1"/>
    </source>
</evidence>
<gene>
    <name evidence="8" type="ORF">SJI18_17260</name>
</gene>
<dbReference type="PROSITE" id="PS00211">
    <property type="entry name" value="ABC_TRANSPORTER_1"/>
    <property type="match status" value="1"/>
</dbReference>
<dbReference type="PROSITE" id="PS50929">
    <property type="entry name" value="ABC_TM1F"/>
    <property type="match status" value="1"/>
</dbReference>
<keyword evidence="4 5" id="KW-0472">Membrane</keyword>
<evidence type="ECO:0000256" key="2">
    <source>
        <dbReference type="ARBA" id="ARBA00022692"/>
    </source>
</evidence>
<dbReference type="Proteomes" id="UP001498469">
    <property type="component" value="Unassembled WGS sequence"/>
</dbReference>
<keyword evidence="8" id="KW-0067">ATP-binding</keyword>
<feature type="transmembrane region" description="Helical" evidence="5">
    <location>
        <begin position="155"/>
        <end position="176"/>
    </location>
</feature>
<dbReference type="SMART" id="SM00382">
    <property type="entry name" value="AAA"/>
    <property type="match status" value="1"/>
</dbReference>
<name>A0ABU7USU7_9CLOT</name>
<evidence type="ECO:0000256" key="1">
    <source>
        <dbReference type="ARBA" id="ARBA00004141"/>
    </source>
</evidence>
<dbReference type="InterPro" id="IPR011527">
    <property type="entry name" value="ABC1_TM_dom"/>
</dbReference>
<dbReference type="EMBL" id="JAZHFS010000018">
    <property type="protein sequence ID" value="MEF2114044.1"/>
    <property type="molecule type" value="Genomic_DNA"/>
</dbReference>
<evidence type="ECO:0000256" key="5">
    <source>
        <dbReference type="SAM" id="Phobius"/>
    </source>
</evidence>
<dbReference type="PANTHER" id="PTHR24221">
    <property type="entry name" value="ATP-BINDING CASSETTE SUB-FAMILY B"/>
    <property type="match status" value="1"/>
</dbReference>
<evidence type="ECO:0000256" key="3">
    <source>
        <dbReference type="ARBA" id="ARBA00022989"/>
    </source>
</evidence>
<proteinExistence type="predicted"/>
<comment type="caution">
    <text evidence="8">The sequence shown here is derived from an EMBL/GenBank/DDBJ whole genome shotgun (WGS) entry which is preliminary data.</text>
</comment>
<dbReference type="InterPro" id="IPR003593">
    <property type="entry name" value="AAA+_ATPase"/>
</dbReference>
<evidence type="ECO:0000259" key="7">
    <source>
        <dbReference type="PROSITE" id="PS50929"/>
    </source>
</evidence>
<organism evidence="8 9">
    <name type="scientific">Clostridium frigoriphilum</name>
    <dbReference type="NCBI Taxonomy" id="443253"/>
    <lineage>
        <taxon>Bacteria</taxon>
        <taxon>Bacillati</taxon>
        <taxon>Bacillota</taxon>
        <taxon>Clostridia</taxon>
        <taxon>Eubacteriales</taxon>
        <taxon>Clostridiaceae</taxon>
        <taxon>Clostridium</taxon>
    </lineage>
</organism>
<sequence>MNILKIWKLSDKKALFILQLLMNIGIAAITIIVSNFAKNAVDHGIGEGKMLGIFVQFVIITVFGVGLSYSGVIISSKFSIGLIEKLRNITNDKLINSKYEYFENESSGSVNNRILHDMSSVADYMSGGLPEFLSNMIVFVCCFIYLLTLNITMTLVSALCIPVAVAVAKKVAAPTYDTMEKFSKKMDEVMGIAQDTVNGIKIEKAYNLRGRRKKYFDENMEQATSYFVAYEKLVVKAGPYKYVIRSAPMFVSIMLGFYNAYKGNITNGEMVAFILLLQNVSKPLSELTRYVTEFKEAMVSVDRVMEIVELSEEAFGTGEAFEREIAFELHNVSFSYGKDNKTSDNVLNDISLVIPKGKTVALVGSSGSGKSTLFKLLLGFHTTTQGEVRLFGKNIMEWDIEKARKNISYVAQETYLFEGTVAQNIAYGKPDASFNEIIQAAEKAYAHDFIMSMPEGYQTVLSERGTNISGGQKQRIAIARAFLKDAPIFLLDEMTSALDVESEKLIQKAIENYSERKTVILIAHRLSTIINADEIYVLSHGIIAENGTHEGLLEKKGVYTMLYSNQVLGNTGEQDA</sequence>
<dbReference type="InterPro" id="IPR017871">
    <property type="entry name" value="ABC_transporter-like_CS"/>
</dbReference>
<feature type="transmembrane region" description="Helical" evidence="5">
    <location>
        <begin position="242"/>
        <end position="261"/>
    </location>
</feature>
<keyword evidence="2 5" id="KW-0812">Transmembrane</keyword>
<keyword evidence="3 5" id="KW-1133">Transmembrane helix</keyword>
<dbReference type="RefSeq" id="WP_216252633.1">
    <property type="nucleotide sequence ID" value="NZ_JAZHFS010000018.1"/>
</dbReference>
<evidence type="ECO:0000256" key="4">
    <source>
        <dbReference type="ARBA" id="ARBA00023136"/>
    </source>
</evidence>